<dbReference type="SUPFAM" id="SSF50044">
    <property type="entry name" value="SH3-domain"/>
    <property type="match status" value="1"/>
</dbReference>
<accession>A0A016SA49</accession>
<dbReference type="SMART" id="SM00326">
    <property type="entry name" value="SH3"/>
    <property type="match status" value="1"/>
</dbReference>
<dbReference type="PANTHER" id="PTHR12552">
    <property type="entry name" value="OLIGOPHRENIN 1"/>
    <property type="match status" value="1"/>
</dbReference>
<dbReference type="Proteomes" id="UP000024635">
    <property type="component" value="Unassembled WGS sequence"/>
</dbReference>
<dbReference type="Gene3D" id="2.30.30.40">
    <property type="entry name" value="SH3 Domains"/>
    <property type="match status" value="1"/>
</dbReference>
<gene>
    <name evidence="4" type="primary">Acey_s0267.g740</name>
    <name evidence="4" type="ORF">Y032_0267g740</name>
</gene>
<evidence type="ECO:0000256" key="1">
    <source>
        <dbReference type="ARBA" id="ARBA00022443"/>
    </source>
</evidence>
<proteinExistence type="predicted"/>
<dbReference type="FunFam" id="2.30.30.40:FF:000055">
    <property type="entry name" value="rho GTPase-activating protein 26 isoform X1"/>
    <property type="match status" value="1"/>
</dbReference>
<dbReference type="AlphaFoldDB" id="A0A016SA49"/>
<evidence type="ECO:0000313" key="5">
    <source>
        <dbReference type="Proteomes" id="UP000024635"/>
    </source>
</evidence>
<organism evidence="4 5">
    <name type="scientific">Ancylostoma ceylanicum</name>
    <dbReference type="NCBI Taxonomy" id="53326"/>
    <lineage>
        <taxon>Eukaryota</taxon>
        <taxon>Metazoa</taxon>
        <taxon>Ecdysozoa</taxon>
        <taxon>Nematoda</taxon>
        <taxon>Chromadorea</taxon>
        <taxon>Rhabditida</taxon>
        <taxon>Rhabditina</taxon>
        <taxon>Rhabditomorpha</taxon>
        <taxon>Strongyloidea</taxon>
        <taxon>Ancylostomatidae</taxon>
        <taxon>Ancylostomatinae</taxon>
        <taxon>Ancylostoma</taxon>
    </lineage>
</organism>
<dbReference type="EMBL" id="JARK01001603">
    <property type="protein sequence ID" value="EYB87149.1"/>
    <property type="molecule type" value="Genomic_DNA"/>
</dbReference>
<dbReference type="CDD" id="cd11882">
    <property type="entry name" value="SH3_GRAF-like"/>
    <property type="match status" value="1"/>
</dbReference>
<keyword evidence="1 2" id="KW-0728">SH3 domain</keyword>
<reference evidence="5" key="1">
    <citation type="journal article" date="2015" name="Nat. Genet.">
        <title>The genome and transcriptome of the zoonotic hookworm Ancylostoma ceylanicum identify infection-specific gene families.</title>
        <authorList>
            <person name="Schwarz E.M."/>
            <person name="Hu Y."/>
            <person name="Antoshechkin I."/>
            <person name="Miller M.M."/>
            <person name="Sternberg P.W."/>
            <person name="Aroian R.V."/>
        </authorList>
    </citation>
    <scope>NUCLEOTIDE SEQUENCE</scope>
    <source>
        <strain evidence="5">HY135</strain>
    </source>
</reference>
<dbReference type="PRINTS" id="PR00452">
    <property type="entry name" value="SH3DOMAIN"/>
</dbReference>
<evidence type="ECO:0000313" key="4">
    <source>
        <dbReference type="EMBL" id="EYB87149.1"/>
    </source>
</evidence>
<dbReference type="PANTHER" id="PTHR12552:SF1">
    <property type="entry name" value="RHO GTPASE-ACTIVATING PROTEIN GRAF"/>
    <property type="match status" value="1"/>
</dbReference>
<sequence length="116" mass="12624">MRSSVYLPGLSFSVPRAQAMGAPSSSNNFSALMCSDCPVQRISPMYSSLINPVVSLQPSRRVKTLYACTPDHESELSFQPGQIITNVYESKEEGWLVGTLNGKTGLIPSNYVEPLP</sequence>
<dbReference type="InterPro" id="IPR001452">
    <property type="entry name" value="SH3_domain"/>
</dbReference>
<dbReference type="InterPro" id="IPR047234">
    <property type="entry name" value="GRAF_fam"/>
</dbReference>
<dbReference type="OrthoDB" id="3183924at2759"/>
<dbReference type="GO" id="GO:0005096">
    <property type="term" value="F:GTPase activator activity"/>
    <property type="evidence" value="ECO:0007669"/>
    <property type="project" value="InterPro"/>
</dbReference>
<protein>
    <recommendedName>
        <fullName evidence="3">SH3 domain-containing protein</fullName>
    </recommendedName>
</protein>
<dbReference type="Pfam" id="PF14604">
    <property type="entry name" value="SH3_9"/>
    <property type="match status" value="1"/>
</dbReference>
<keyword evidence="5" id="KW-1185">Reference proteome</keyword>
<evidence type="ECO:0000259" key="3">
    <source>
        <dbReference type="PROSITE" id="PS50002"/>
    </source>
</evidence>
<evidence type="ECO:0000256" key="2">
    <source>
        <dbReference type="PROSITE-ProRule" id="PRU00192"/>
    </source>
</evidence>
<name>A0A016SA49_9BILA</name>
<comment type="caution">
    <text evidence="4">The sequence shown here is derived from an EMBL/GenBank/DDBJ whole genome shotgun (WGS) entry which is preliminary data.</text>
</comment>
<dbReference type="STRING" id="53326.A0A016SA49"/>
<dbReference type="InterPro" id="IPR036028">
    <property type="entry name" value="SH3-like_dom_sf"/>
</dbReference>
<feature type="domain" description="SH3" evidence="3">
    <location>
        <begin position="57"/>
        <end position="116"/>
    </location>
</feature>
<dbReference type="PROSITE" id="PS50002">
    <property type="entry name" value="SH3"/>
    <property type="match status" value="1"/>
</dbReference>